<dbReference type="EMBL" id="JAEKPD010000010">
    <property type="protein sequence ID" value="MBJ3763485.1"/>
    <property type="molecule type" value="Genomic_DNA"/>
</dbReference>
<keyword evidence="1 4" id="KW-0489">Methyltransferase</keyword>
<proteinExistence type="predicted"/>
<feature type="domain" description="Methyltransferase" evidence="3">
    <location>
        <begin position="63"/>
        <end position="151"/>
    </location>
</feature>
<dbReference type="RefSeq" id="WP_198916651.1">
    <property type="nucleotide sequence ID" value="NZ_JAEKPD010000010.1"/>
</dbReference>
<dbReference type="GO" id="GO:0032259">
    <property type="term" value="P:methylation"/>
    <property type="evidence" value="ECO:0007669"/>
    <property type="project" value="UniProtKB-KW"/>
</dbReference>
<dbReference type="Gene3D" id="3.40.50.150">
    <property type="entry name" value="Vaccinia Virus protein VP39"/>
    <property type="match status" value="1"/>
</dbReference>
<evidence type="ECO:0000259" key="3">
    <source>
        <dbReference type="Pfam" id="PF13649"/>
    </source>
</evidence>
<dbReference type="PANTHER" id="PTHR43861">
    <property type="entry name" value="TRANS-ACONITATE 2-METHYLTRANSFERASE-RELATED"/>
    <property type="match status" value="1"/>
</dbReference>
<dbReference type="InterPro" id="IPR041698">
    <property type="entry name" value="Methyltransf_25"/>
</dbReference>
<dbReference type="CDD" id="cd02440">
    <property type="entry name" value="AdoMet_MTases"/>
    <property type="match status" value="1"/>
</dbReference>
<dbReference type="AlphaFoldDB" id="A0A934MDH1"/>
<name>A0A934MDH1_9RHOB</name>
<dbReference type="SUPFAM" id="SSF53335">
    <property type="entry name" value="S-adenosyl-L-methionine-dependent methyltransferases"/>
    <property type="match status" value="1"/>
</dbReference>
<dbReference type="Pfam" id="PF13649">
    <property type="entry name" value="Methyltransf_25"/>
    <property type="match status" value="1"/>
</dbReference>
<comment type="caution">
    <text evidence="4">The sequence shown here is derived from an EMBL/GenBank/DDBJ whole genome shotgun (WGS) entry which is preliminary data.</text>
</comment>
<dbReference type="GO" id="GO:0008168">
    <property type="term" value="F:methyltransferase activity"/>
    <property type="evidence" value="ECO:0007669"/>
    <property type="project" value="UniProtKB-KW"/>
</dbReference>
<dbReference type="Proteomes" id="UP000642488">
    <property type="component" value="Unassembled WGS sequence"/>
</dbReference>
<reference evidence="4" key="1">
    <citation type="submission" date="2020-12" db="EMBL/GenBank/DDBJ databases">
        <title>Bacterial taxonomy.</title>
        <authorList>
            <person name="Pan X."/>
        </authorList>
    </citation>
    <scope>NUCLEOTIDE SEQUENCE</scope>
    <source>
        <strain evidence="4">KCTC 52957</strain>
    </source>
</reference>
<keyword evidence="2" id="KW-0808">Transferase</keyword>
<accession>A0A934MDH1</accession>
<evidence type="ECO:0000256" key="2">
    <source>
        <dbReference type="ARBA" id="ARBA00022679"/>
    </source>
</evidence>
<dbReference type="PANTHER" id="PTHR43861:SF1">
    <property type="entry name" value="TRANS-ACONITATE 2-METHYLTRANSFERASE"/>
    <property type="match status" value="1"/>
</dbReference>
<evidence type="ECO:0000256" key="1">
    <source>
        <dbReference type="ARBA" id="ARBA00022603"/>
    </source>
</evidence>
<sequence>MKGLAGGRALCFSVAMGNRAMKEFWTGDVGARWVRMAPFLDAGFAQVTQMLVTRAEPLSGRSVLDVGCGAGALSRAVACQAKHVTGIDISATMLDAARAQAPANATYLEADAQTDRPPGAPFDAIVSQFGLMFFDDTVSALANLRDACAPGARLTFATWARAEDNPWFHIPRALAVRATGPLDSDPDAPGPMRMRDVPRVERWLRDAGWRDVTGETRALDLIQPGPLDQVAFFATQVGGASSVLAHHQADKATRRAVTAEIAAAFAAYDRSDSVHVPATVNFFTAVA</sequence>
<evidence type="ECO:0000313" key="5">
    <source>
        <dbReference type="Proteomes" id="UP000642488"/>
    </source>
</evidence>
<protein>
    <submittedName>
        <fullName evidence="4">Methyltransferase domain-containing protein</fullName>
    </submittedName>
</protein>
<gene>
    <name evidence="4" type="ORF">ILP92_12080</name>
</gene>
<dbReference type="InterPro" id="IPR029063">
    <property type="entry name" value="SAM-dependent_MTases_sf"/>
</dbReference>
<organism evidence="4 5">
    <name type="scientific">Palleronia pontilimi</name>
    <dbReference type="NCBI Taxonomy" id="1964209"/>
    <lineage>
        <taxon>Bacteria</taxon>
        <taxon>Pseudomonadati</taxon>
        <taxon>Pseudomonadota</taxon>
        <taxon>Alphaproteobacteria</taxon>
        <taxon>Rhodobacterales</taxon>
        <taxon>Roseobacteraceae</taxon>
        <taxon>Palleronia</taxon>
    </lineage>
</organism>
<keyword evidence="5" id="KW-1185">Reference proteome</keyword>
<evidence type="ECO:0000313" key="4">
    <source>
        <dbReference type="EMBL" id="MBJ3763485.1"/>
    </source>
</evidence>